<feature type="domain" description="TsaA-like" evidence="5">
    <location>
        <begin position="90"/>
        <end position="257"/>
    </location>
</feature>
<keyword evidence="1" id="KW-0949">S-adenosyl-L-methionine</keyword>
<dbReference type="InterPro" id="IPR036413">
    <property type="entry name" value="YaeB-like_sf"/>
</dbReference>
<dbReference type="PANTHER" id="PTHR12818">
    <property type="entry name" value="TRNA (ADENINE(37)-N6)-METHYLTRANSFERASE"/>
    <property type="match status" value="1"/>
</dbReference>
<evidence type="ECO:0000256" key="1">
    <source>
        <dbReference type="ARBA" id="ARBA00022691"/>
    </source>
</evidence>
<protein>
    <recommendedName>
        <fullName evidence="5">TsaA-like domain-containing protein</fullName>
    </recommendedName>
</protein>
<keyword evidence="7" id="KW-1185">Reference proteome</keyword>
<feature type="region of interest" description="Disordered" evidence="3">
    <location>
        <begin position="330"/>
        <end position="363"/>
    </location>
</feature>
<gene>
    <name evidence="6" type="ORF">TIFTF001_038592</name>
</gene>
<name>A0AA88JF06_FICCA</name>
<keyword evidence="4" id="KW-0472">Membrane</keyword>
<comment type="caution">
    <text evidence="6">The sequence shown here is derived from an EMBL/GenBank/DDBJ whole genome shotgun (WGS) entry which is preliminary data.</text>
</comment>
<dbReference type="PROSITE" id="PS51668">
    <property type="entry name" value="TSAA_2"/>
    <property type="match status" value="1"/>
</dbReference>
<dbReference type="InterPro" id="IPR036414">
    <property type="entry name" value="YaeB_N_sf"/>
</dbReference>
<dbReference type="Proteomes" id="UP001187192">
    <property type="component" value="Unassembled WGS sequence"/>
</dbReference>
<evidence type="ECO:0000313" key="6">
    <source>
        <dbReference type="EMBL" id="GMN69546.1"/>
    </source>
</evidence>
<evidence type="ECO:0000256" key="4">
    <source>
        <dbReference type="SAM" id="Phobius"/>
    </source>
</evidence>
<dbReference type="InterPro" id="IPR040372">
    <property type="entry name" value="YaeB-like"/>
</dbReference>
<evidence type="ECO:0000256" key="2">
    <source>
        <dbReference type="ARBA" id="ARBA00033753"/>
    </source>
</evidence>
<evidence type="ECO:0000313" key="7">
    <source>
        <dbReference type="Proteomes" id="UP001187192"/>
    </source>
</evidence>
<keyword evidence="4" id="KW-1133">Transmembrane helix</keyword>
<dbReference type="FunFam" id="2.40.30.70:FF:000003">
    <property type="entry name" value="tRNA (Adenine(37)-N6)-methyltransferase isoform A"/>
    <property type="match status" value="1"/>
</dbReference>
<sequence length="406" mass="44972">MALSAESKSLRAFMAFALAAFSASTAFSVYLWKRKSRVMEAKIRELEKALMVSSEKCAAERQGRIRAQQALRKGLAQPKVENSEMTSYPMAPIGTIKSCFSTRNGTPRQPLLVPLAKACLFFNLSRVPPASLEGLGEYSHCWVIYVFHLNTDLEKLWKHPTKSKFKAKVRVPRLKGGRMGVFATRSPHRPCPIGLTVAKGHKLQAGFVFELLLLSNLDRQLASLPKVVVLHHWLTTSNPMPLLHAFPSYGIEAVQGDSILLSGVDLVDGTEDNLLVVASVCFSEGFASTLADCWEKAGNSSLYTSPDEFQSLIKQVLSWDIRSVSQRNRPHGYLKKTENGTHLESALDPNDHQDDESGDYGSERSVISSGEIVYHLILEGLDVSYRIDSDGNVIVDKVSINNHLEQ</sequence>
<feature type="transmembrane region" description="Helical" evidence="4">
    <location>
        <begin position="12"/>
        <end position="32"/>
    </location>
</feature>
<comment type="similarity">
    <text evidence="2">Belongs to the tRNA methyltransferase O family.</text>
</comment>
<dbReference type="SUPFAM" id="SSF118196">
    <property type="entry name" value="YaeB-like"/>
    <property type="match status" value="2"/>
</dbReference>
<dbReference type="Gene3D" id="2.40.30.70">
    <property type="entry name" value="YaeB-like"/>
    <property type="match status" value="1"/>
</dbReference>
<dbReference type="PANTHER" id="PTHR12818:SF0">
    <property type="entry name" value="TRNA (ADENINE(37)-N6)-METHYLTRANSFERASE"/>
    <property type="match status" value="1"/>
</dbReference>
<organism evidence="6 7">
    <name type="scientific">Ficus carica</name>
    <name type="common">Common fig</name>
    <dbReference type="NCBI Taxonomy" id="3494"/>
    <lineage>
        <taxon>Eukaryota</taxon>
        <taxon>Viridiplantae</taxon>
        <taxon>Streptophyta</taxon>
        <taxon>Embryophyta</taxon>
        <taxon>Tracheophyta</taxon>
        <taxon>Spermatophyta</taxon>
        <taxon>Magnoliopsida</taxon>
        <taxon>eudicotyledons</taxon>
        <taxon>Gunneridae</taxon>
        <taxon>Pentapetalae</taxon>
        <taxon>rosids</taxon>
        <taxon>fabids</taxon>
        <taxon>Rosales</taxon>
        <taxon>Moraceae</taxon>
        <taxon>Ficeae</taxon>
        <taxon>Ficus</taxon>
    </lineage>
</organism>
<dbReference type="EMBL" id="BTGU01000873">
    <property type="protein sequence ID" value="GMN69546.1"/>
    <property type="molecule type" value="Genomic_DNA"/>
</dbReference>
<dbReference type="AlphaFoldDB" id="A0AA88JF06"/>
<dbReference type="InterPro" id="IPR023370">
    <property type="entry name" value="TrmO-like_N"/>
</dbReference>
<evidence type="ECO:0000256" key="3">
    <source>
        <dbReference type="SAM" id="MobiDB-lite"/>
    </source>
</evidence>
<dbReference type="Pfam" id="PF01980">
    <property type="entry name" value="TrmO_N"/>
    <property type="match status" value="1"/>
</dbReference>
<keyword evidence="4" id="KW-0812">Transmembrane</keyword>
<reference evidence="6" key="1">
    <citation type="submission" date="2023-07" db="EMBL/GenBank/DDBJ databases">
        <title>draft genome sequence of fig (Ficus carica).</title>
        <authorList>
            <person name="Takahashi T."/>
            <person name="Nishimura K."/>
        </authorList>
    </citation>
    <scope>NUCLEOTIDE SEQUENCE</scope>
</reference>
<evidence type="ECO:0000259" key="5">
    <source>
        <dbReference type="PROSITE" id="PS51668"/>
    </source>
</evidence>
<proteinExistence type="inferred from homology"/>
<accession>A0AA88JF06</accession>